<protein>
    <submittedName>
        <fullName evidence="2">Uncharacterized protein</fullName>
    </submittedName>
</protein>
<proteinExistence type="predicted"/>
<organism evidence="2 3">
    <name type="scientific">Vitrella brassicaformis (strain CCMP3155)</name>
    <dbReference type="NCBI Taxonomy" id="1169540"/>
    <lineage>
        <taxon>Eukaryota</taxon>
        <taxon>Sar</taxon>
        <taxon>Alveolata</taxon>
        <taxon>Colpodellida</taxon>
        <taxon>Vitrellaceae</taxon>
        <taxon>Vitrella</taxon>
    </lineage>
</organism>
<evidence type="ECO:0000256" key="1">
    <source>
        <dbReference type="SAM" id="MobiDB-lite"/>
    </source>
</evidence>
<feature type="region of interest" description="Disordered" evidence="1">
    <location>
        <begin position="157"/>
        <end position="179"/>
    </location>
</feature>
<dbReference type="Proteomes" id="UP000041254">
    <property type="component" value="Unassembled WGS sequence"/>
</dbReference>
<dbReference type="OrthoDB" id="10539325at2759"/>
<name>A0A0G4GED3_VITBC</name>
<dbReference type="EMBL" id="CDMY01000635">
    <property type="protein sequence ID" value="CEM27486.1"/>
    <property type="molecule type" value="Genomic_DNA"/>
</dbReference>
<sequence length="179" mass="19818">MLPPAVSQPTGLPTAPEPSTAGLSSFLPSPLDLSSVVLAESTSSVGEGYREGIKNVAAVQGYSQLEELSFADFMEQIRSNAGSNPITRVTFIGSRAERCVVLYADGTRKRLGEGYPRESPTSQETPQWVVARVRELRIPYDFTINLGRYRDRGVDENYMTPGARKQEMLEQQFGRQQTR</sequence>
<dbReference type="InParanoid" id="A0A0G4GED3"/>
<gene>
    <name evidence="2" type="ORF">Vbra_17476</name>
</gene>
<dbReference type="VEuPathDB" id="CryptoDB:Vbra_17476"/>
<reference evidence="2 3" key="1">
    <citation type="submission" date="2014-11" db="EMBL/GenBank/DDBJ databases">
        <authorList>
            <person name="Zhu J."/>
            <person name="Qi W."/>
            <person name="Song R."/>
        </authorList>
    </citation>
    <scope>NUCLEOTIDE SEQUENCE [LARGE SCALE GENOMIC DNA]</scope>
</reference>
<keyword evidence="3" id="KW-1185">Reference proteome</keyword>
<accession>A0A0G4GED3</accession>
<evidence type="ECO:0000313" key="3">
    <source>
        <dbReference type="Proteomes" id="UP000041254"/>
    </source>
</evidence>
<evidence type="ECO:0000313" key="2">
    <source>
        <dbReference type="EMBL" id="CEM27486.1"/>
    </source>
</evidence>
<dbReference type="AlphaFoldDB" id="A0A0G4GED3"/>
<feature type="region of interest" description="Disordered" evidence="1">
    <location>
        <begin position="1"/>
        <end position="24"/>
    </location>
</feature>